<dbReference type="EMBL" id="CAMKVN010007797">
    <property type="protein sequence ID" value="CAI2191868.1"/>
    <property type="molecule type" value="Genomic_DNA"/>
</dbReference>
<evidence type="ECO:0000313" key="3">
    <source>
        <dbReference type="Proteomes" id="UP001153678"/>
    </source>
</evidence>
<evidence type="ECO:0000313" key="2">
    <source>
        <dbReference type="EMBL" id="CAI2191868.1"/>
    </source>
</evidence>
<feature type="compositionally biased region" description="Acidic residues" evidence="1">
    <location>
        <begin position="126"/>
        <end position="140"/>
    </location>
</feature>
<protein>
    <submittedName>
        <fullName evidence="2">2072_t:CDS:1</fullName>
    </submittedName>
</protein>
<dbReference type="AlphaFoldDB" id="A0A9W4WWH3"/>
<comment type="caution">
    <text evidence="2">The sequence shown here is derived from an EMBL/GenBank/DDBJ whole genome shotgun (WGS) entry which is preliminary data.</text>
</comment>
<sequence>DTEPDHKLARKWEAERSRKQIYLHQPTIMEIGTASGTVNNGIISGTVNNGTISCGTFDAKFSSKRTNENEDDHEELQNKRTRMDGENPQPIFHVQIPPPRIVAPPPRTPEHQIFSSDSFVLSTTCEGDETDSDDNFDADTNDNPGENISELFISYRSKVLQMAQATGLSIATDYREILSLSHILLLQADNFSDLQVQEFSRDTLERLQKSTRNAYAKKTKVAPSVKAVFRGYIETILDEDLGLKEAKKAVIRTFAKSFEDPADQEKFDRMQIVFLQLMENIPISPLNDLISEGTLTVNIISPILRSFFHDATIHPTTWPNTASMSAKARKLANLDPSRAKQPDMVGKIVNNKKSKYEFMFGEITGEGKNNNMKKNNLDLIRLGIFMKDALDLLIKNTRKDHMVFAWQAIVTLWTGYVMVLTASGLYIMIDIGQIDLPKSFQNCGQFIDNIDKLFTFTEKYKYEVQMLRDDINKKKKDADIPVEIINWCRATLGTPQFKEIIKKLKYLGPPSKTRRPDFLKTLEHPKGLELDIPYYDHGFAIEVQGVQHEKYHEFFHKGNLNNFIKQQERDQLKKKLCEENDIYLFHIWYNDKDPEKIIQQELCVLGLIN</sequence>
<proteinExistence type="predicted"/>
<feature type="region of interest" description="Disordered" evidence="1">
    <location>
        <begin position="124"/>
        <end position="143"/>
    </location>
</feature>
<evidence type="ECO:0000256" key="1">
    <source>
        <dbReference type="SAM" id="MobiDB-lite"/>
    </source>
</evidence>
<dbReference type="OrthoDB" id="2448606at2759"/>
<name>A0A9W4WWH3_9GLOM</name>
<reference evidence="2" key="1">
    <citation type="submission" date="2022-08" db="EMBL/GenBank/DDBJ databases">
        <authorList>
            <person name="Kallberg Y."/>
            <person name="Tangrot J."/>
            <person name="Rosling A."/>
        </authorList>
    </citation>
    <scope>NUCLEOTIDE SEQUENCE</scope>
    <source>
        <strain evidence="2">Wild A</strain>
    </source>
</reference>
<keyword evidence="3" id="KW-1185">Reference proteome</keyword>
<dbReference type="Gene3D" id="3.40.960.10">
    <property type="entry name" value="VSR Endonuclease"/>
    <property type="match status" value="1"/>
</dbReference>
<accession>A0A9W4WWH3</accession>
<feature type="non-terminal residue" evidence="2">
    <location>
        <position position="1"/>
    </location>
</feature>
<organism evidence="2 3">
    <name type="scientific">Funneliformis geosporum</name>
    <dbReference type="NCBI Taxonomy" id="1117311"/>
    <lineage>
        <taxon>Eukaryota</taxon>
        <taxon>Fungi</taxon>
        <taxon>Fungi incertae sedis</taxon>
        <taxon>Mucoromycota</taxon>
        <taxon>Glomeromycotina</taxon>
        <taxon>Glomeromycetes</taxon>
        <taxon>Glomerales</taxon>
        <taxon>Glomeraceae</taxon>
        <taxon>Funneliformis</taxon>
    </lineage>
</organism>
<dbReference type="Proteomes" id="UP001153678">
    <property type="component" value="Unassembled WGS sequence"/>
</dbReference>
<gene>
    <name evidence="2" type="ORF">FWILDA_LOCUS15288</name>
</gene>